<dbReference type="InterPro" id="IPR035437">
    <property type="entry name" value="SNase_OB-fold_sf"/>
</dbReference>
<reference evidence="6" key="1">
    <citation type="submission" date="2023-01" db="EMBL/GenBank/DDBJ databases">
        <title>Key to firefly adult light organ development and bioluminescence: homeobox transcription factors regulate luciferase expression and transportation to peroxisome.</title>
        <authorList>
            <person name="Fu X."/>
        </authorList>
    </citation>
    <scope>NUCLEOTIDE SEQUENCE [LARGE SCALE GENOMIC DNA]</scope>
</reference>
<feature type="transmembrane region" description="Helical" evidence="3">
    <location>
        <begin position="12"/>
        <end position="30"/>
    </location>
</feature>
<keyword evidence="3" id="KW-1133">Transmembrane helix</keyword>
<dbReference type="InterPro" id="IPR004088">
    <property type="entry name" value="KH_dom_type_1"/>
</dbReference>
<accession>A0AAN7SDS0</accession>
<dbReference type="GO" id="GO:0003723">
    <property type="term" value="F:RNA binding"/>
    <property type="evidence" value="ECO:0007669"/>
    <property type="project" value="UniProtKB-UniRule"/>
</dbReference>
<dbReference type="CDD" id="cd00105">
    <property type="entry name" value="KH-I"/>
    <property type="match status" value="1"/>
</dbReference>
<dbReference type="SUPFAM" id="SSF54791">
    <property type="entry name" value="Eukaryotic type KH-domain (KH-domain type I)"/>
    <property type="match status" value="2"/>
</dbReference>
<evidence type="ECO:0000259" key="4">
    <source>
        <dbReference type="PROSITE" id="PS50304"/>
    </source>
</evidence>
<dbReference type="EMBL" id="JARPUR010000006">
    <property type="protein sequence ID" value="KAK4873884.1"/>
    <property type="molecule type" value="Genomic_DNA"/>
</dbReference>
<dbReference type="Proteomes" id="UP001353858">
    <property type="component" value="Unassembled WGS sequence"/>
</dbReference>
<comment type="caution">
    <text evidence="5">The sequence shown here is derived from an EMBL/GenBank/DDBJ whole genome shotgun (WGS) entry which is preliminary data.</text>
</comment>
<dbReference type="PANTHER" id="PTHR22948">
    <property type="entry name" value="TUDOR DOMAIN CONTAINING PROTEIN"/>
    <property type="match status" value="1"/>
</dbReference>
<feature type="region of interest" description="Disordered" evidence="2">
    <location>
        <begin position="198"/>
        <end position="218"/>
    </location>
</feature>
<evidence type="ECO:0000256" key="3">
    <source>
        <dbReference type="SAM" id="Phobius"/>
    </source>
</evidence>
<evidence type="ECO:0000313" key="6">
    <source>
        <dbReference type="Proteomes" id="UP001353858"/>
    </source>
</evidence>
<dbReference type="Gene3D" id="3.30.1370.10">
    <property type="entry name" value="K Homology domain, type 1"/>
    <property type="match status" value="2"/>
</dbReference>
<dbReference type="InterPro" id="IPR036612">
    <property type="entry name" value="KH_dom_type_1_sf"/>
</dbReference>
<gene>
    <name evidence="5" type="ORF">RN001_013244</name>
</gene>
<proteinExistence type="predicted"/>
<dbReference type="InterPro" id="IPR002999">
    <property type="entry name" value="Tudor"/>
</dbReference>
<protein>
    <recommendedName>
        <fullName evidence="4">Tudor domain-containing protein</fullName>
    </recommendedName>
</protein>
<dbReference type="GO" id="GO:0043186">
    <property type="term" value="C:P granule"/>
    <property type="evidence" value="ECO:0007669"/>
    <property type="project" value="TreeGrafter"/>
</dbReference>
<dbReference type="GO" id="GO:0030719">
    <property type="term" value="P:P granule organization"/>
    <property type="evidence" value="ECO:0007669"/>
    <property type="project" value="TreeGrafter"/>
</dbReference>
<feature type="domain" description="Tudor" evidence="4">
    <location>
        <begin position="287"/>
        <end position="350"/>
    </location>
</feature>
<dbReference type="GO" id="GO:0007283">
    <property type="term" value="P:spermatogenesis"/>
    <property type="evidence" value="ECO:0007669"/>
    <property type="project" value="TreeGrafter"/>
</dbReference>
<dbReference type="Pfam" id="PF00567">
    <property type="entry name" value="TUDOR"/>
    <property type="match status" value="1"/>
</dbReference>
<dbReference type="AlphaFoldDB" id="A0AAN7SDS0"/>
<keyword evidence="6" id="KW-1185">Reference proteome</keyword>
<sequence length="447" mass="51007">MRIVLSSKPAIAIAGLSLCGITGYLIYLFLKKEEDKCLEKSSKKSNYKTLEVFIPKEFVRVLIGPNGTNIKSIQEETHTRISFKDAEDVKVRICVIRGSQGACLHAQNLIQEFIVKQPTLKEDEMYVPQNCVPKIIGRCGERIFEMSTKSGAKMYFADNDRSTPVRKLFLKGTEEQISIAKGLVEEVVHESEMSQSQIELSLSKREPRGQAKSPTPTLEIESPKVERMSPTLGQDRQFEVYISAMVDPSHFWLQIVGPKATQLDQLVEDMTEYYGKEENRSVHILKSLDSGDLVAAVFKFDKKWYRAEVLQVVHDKGLEPLAELYYVDYGDTDFVPFKELFELRTDFLRLNFQAIECYLARVEPKDGSWSNEASDKFEEWAHVAQWKKLSAKMNGYCIREKVRATREGSPVPGVDLYDVNNDRDIDIAEELVNHGYAVFKKETDVKS</sequence>
<evidence type="ECO:0000256" key="1">
    <source>
        <dbReference type="PROSITE-ProRule" id="PRU00117"/>
    </source>
</evidence>
<name>A0AAN7SDS0_9COLE</name>
<evidence type="ECO:0000256" key="2">
    <source>
        <dbReference type="SAM" id="MobiDB-lite"/>
    </source>
</evidence>
<keyword evidence="3" id="KW-0472">Membrane</keyword>
<dbReference type="Gene3D" id="2.30.30.140">
    <property type="match status" value="1"/>
</dbReference>
<dbReference type="PANTHER" id="PTHR22948:SF29">
    <property type="entry name" value="FI02030P-RELATED"/>
    <property type="match status" value="1"/>
</dbReference>
<dbReference type="Gene3D" id="2.40.50.90">
    <property type="match status" value="1"/>
</dbReference>
<dbReference type="InterPro" id="IPR050621">
    <property type="entry name" value="Tudor_domain_containing"/>
</dbReference>
<dbReference type="InterPro" id="IPR004087">
    <property type="entry name" value="KH_dom"/>
</dbReference>
<keyword evidence="1" id="KW-0694">RNA-binding</keyword>
<dbReference type="PROSITE" id="PS50304">
    <property type="entry name" value="TUDOR"/>
    <property type="match status" value="1"/>
</dbReference>
<organism evidence="5 6">
    <name type="scientific">Aquatica leii</name>
    <dbReference type="NCBI Taxonomy" id="1421715"/>
    <lineage>
        <taxon>Eukaryota</taxon>
        <taxon>Metazoa</taxon>
        <taxon>Ecdysozoa</taxon>
        <taxon>Arthropoda</taxon>
        <taxon>Hexapoda</taxon>
        <taxon>Insecta</taxon>
        <taxon>Pterygota</taxon>
        <taxon>Neoptera</taxon>
        <taxon>Endopterygota</taxon>
        <taxon>Coleoptera</taxon>
        <taxon>Polyphaga</taxon>
        <taxon>Elateriformia</taxon>
        <taxon>Elateroidea</taxon>
        <taxon>Lampyridae</taxon>
        <taxon>Luciolinae</taxon>
        <taxon>Aquatica</taxon>
    </lineage>
</organism>
<keyword evidence="3" id="KW-0812">Transmembrane</keyword>
<dbReference type="PROSITE" id="PS50084">
    <property type="entry name" value="KH_TYPE_1"/>
    <property type="match status" value="2"/>
</dbReference>
<dbReference type="SMART" id="SM00333">
    <property type="entry name" value="TUDOR"/>
    <property type="match status" value="1"/>
</dbReference>
<dbReference type="SUPFAM" id="SSF63748">
    <property type="entry name" value="Tudor/PWWP/MBT"/>
    <property type="match status" value="1"/>
</dbReference>
<dbReference type="GO" id="GO:0034587">
    <property type="term" value="P:piRNA processing"/>
    <property type="evidence" value="ECO:0007669"/>
    <property type="project" value="TreeGrafter"/>
</dbReference>
<dbReference type="GO" id="GO:0005739">
    <property type="term" value="C:mitochondrion"/>
    <property type="evidence" value="ECO:0007669"/>
    <property type="project" value="UniProtKB-ARBA"/>
</dbReference>
<dbReference type="SMART" id="SM00322">
    <property type="entry name" value="KH"/>
    <property type="match status" value="2"/>
</dbReference>
<evidence type="ECO:0000313" key="5">
    <source>
        <dbReference type="EMBL" id="KAK4873884.1"/>
    </source>
</evidence>
<dbReference type="Pfam" id="PF00013">
    <property type="entry name" value="KH_1"/>
    <property type="match status" value="2"/>
</dbReference>